<keyword evidence="3" id="KW-1185">Reference proteome</keyword>
<evidence type="ECO:0008006" key="4">
    <source>
        <dbReference type="Google" id="ProtNLM"/>
    </source>
</evidence>
<evidence type="ECO:0000313" key="3">
    <source>
        <dbReference type="Proteomes" id="UP001590950"/>
    </source>
</evidence>
<protein>
    <recommendedName>
        <fullName evidence="4">Imidazoleglycerol-phosphate dehydratase protein</fullName>
    </recommendedName>
</protein>
<organism evidence="2 3">
    <name type="scientific">Stereocaulon virgatum</name>
    <dbReference type="NCBI Taxonomy" id="373712"/>
    <lineage>
        <taxon>Eukaryota</taxon>
        <taxon>Fungi</taxon>
        <taxon>Dikarya</taxon>
        <taxon>Ascomycota</taxon>
        <taxon>Pezizomycotina</taxon>
        <taxon>Lecanoromycetes</taxon>
        <taxon>OSLEUM clade</taxon>
        <taxon>Lecanoromycetidae</taxon>
        <taxon>Lecanorales</taxon>
        <taxon>Lecanorineae</taxon>
        <taxon>Stereocaulaceae</taxon>
        <taxon>Stereocaulon</taxon>
    </lineage>
</organism>
<accession>A0ABR4A0N7</accession>
<dbReference type="Proteomes" id="UP001590950">
    <property type="component" value="Unassembled WGS sequence"/>
</dbReference>
<evidence type="ECO:0000313" key="2">
    <source>
        <dbReference type="EMBL" id="KAL2039178.1"/>
    </source>
</evidence>
<comment type="caution">
    <text evidence="2">The sequence shown here is derived from an EMBL/GenBank/DDBJ whole genome shotgun (WGS) entry which is preliminary data.</text>
</comment>
<sequence length="124" mass="14013">MPLRSGMPRYGQRTTEESSAAGSEALRGAIVGGAKWGLLCGALGIAGYFLSPIYRSLTIQFKVYIQMSGMTLGAWLEADRRLRAYELTARRERKRINDEALWRRWEGMVEEEERKGAGRKQEKG</sequence>
<dbReference type="EMBL" id="JBEFKJ010000027">
    <property type="protein sequence ID" value="KAL2039178.1"/>
    <property type="molecule type" value="Genomic_DNA"/>
</dbReference>
<dbReference type="PANTHER" id="PTHR39153:SF1">
    <property type="entry name" value="AGR244WP"/>
    <property type="match status" value="1"/>
</dbReference>
<name>A0ABR4A0N7_9LECA</name>
<reference evidence="2 3" key="1">
    <citation type="submission" date="2024-09" db="EMBL/GenBank/DDBJ databases">
        <title>Rethinking Asexuality: The Enigmatic Case of Functional Sexual Genes in Lepraria (Stereocaulaceae).</title>
        <authorList>
            <person name="Doellman M."/>
            <person name="Sun Y."/>
            <person name="Barcenas-Pena A."/>
            <person name="Lumbsch H.T."/>
            <person name="Grewe F."/>
        </authorList>
    </citation>
    <scope>NUCLEOTIDE SEQUENCE [LARGE SCALE GENOMIC DNA]</scope>
    <source>
        <strain evidence="2 3">Mercado 3170</strain>
    </source>
</reference>
<evidence type="ECO:0000256" key="1">
    <source>
        <dbReference type="SAM" id="MobiDB-lite"/>
    </source>
</evidence>
<dbReference type="InterPro" id="IPR038882">
    <property type="entry name" value="Rcf3"/>
</dbReference>
<gene>
    <name evidence="2" type="ORF">N7G274_008227</name>
</gene>
<feature type="region of interest" description="Disordered" evidence="1">
    <location>
        <begin position="1"/>
        <end position="22"/>
    </location>
</feature>
<proteinExistence type="predicted"/>
<dbReference type="PANTHER" id="PTHR39153">
    <property type="entry name" value="AGR244WP"/>
    <property type="match status" value="1"/>
</dbReference>